<dbReference type="Proteomes" id="UP000184109">
    <property type="component" value="Unassembled WGS sequence"/>
</dbReference>
<feature type="transmembrane region" description="Helical" evidence="1">
    <location>
        <begin position="6"/>
        <end position="24"/>
    </location>
</feature>
<keyword evidence="1" id="KW-0812">Transmembrane</keyword>
<name>A0A1M5X208_9FLAO</name>
<keyword evidence="1" id="KW-1133">Transmembrane helix</keyword>
<dbReference type="OrthoDB" id="9855821at2"/>
<dbReference type="RefSeq" id="WP_073122671.1">
    <property type="nucleotide sequence ID" value="NZ_FQXQ01000009.1"/>
</dbReference>
<proteinExistence type="predicted"/>
<dbReference type="EMBL" id="FQXQ01000009">
    <property type="protein sequence ID" value="SHH93849.1"/>
    <property type="molecule type" value="Genomic_DNA"/>
</dbReference>
<evidence type="ECO:0000313" key="3">
    <source>
        <dbReference type="Proteomes" id="UP000184109"/>
    </source>
</evidence>
<gene>
    <name evidence="2" type="ORF">SAMN05444281_2831</name>
</gene>
<dbReference type="AlphaFoldDB" id="A0A1M5X208"/>
<organism evidence="2 3">
    <name type="scientific">Wenyingzhuangia marina</name>
    <dbReference type="NCBI Taxonomy" id="1195760"/>
    <lineage>
        <taxon>Bacteria</taxon>
        <taxon>Pseudomonadati</taxon>
        <taxon>Bacteroidota</taxon>
        <taxon>Flavobacteriia</taxon>
        <taxon>Flavobacteriales</taxon>
        <taxon>Flavobacteriaceae</taxon>
        <taxon>Wenyingzhuangia</taxon>
    </lineage>
</organism>
<protein>
    <submittedName>
        <fullName evidence="2">Uncharacterized protein</fullName>
    </submittedName>
</protein>
<evidence type="ECO:0000313" key="2">
    <source>
        <dbReference type="EMBL" id="SHH93849.1"/>
    </source>
</evidence>
<sequence length="157" mass="18585">MNTLKVLYNGWIKYLLLGCIAFIYTSCSSSQYYTYYDGIYEEPVHVPNTVFSEEMNRVNGLSNIEINEPNNYQIISQHSDINPNASYQNYINTGSASNNNSNPNVNIYVDNNIDPYWNNGWNDPYWSMNNRWNRYSWNSYGWNNFYWGSKRDSNHFL</sequence>
<keyword evidence="3" id="KW-1185">Reference proteome</keyword>
<accession>A0A1M5X208</accession>
<evidence type="ECO:0000256" key="1">
    <source>
        <dbReference type="SAM" id="Phobius"/>
    </source>
</evidence>
<reference evidence="3" key="1">
    <citation type="submission" date="2016-11" db="EMBL/GenBank/DDBJ databases">
        <authorList>
            <person name="Varghese N."/>
            <person name="Submissions S."/>
        </authorList>
    </citation>
    <scope>NUCLEOTIDE SEQUENCE [LARGE SCALE GENOMIC DNA]</scope>
    <source>
        <strain evidence="3">DSM 100572</strain>
    </source>
</reference>
<keyword evidence="1" id="KW-0472">Membrane</keyword>